<keyword evidence="7" id="KW-1185">Reference proteome</keyword>
<dbReference type="SUPFAM" id="SSF55486">
    <property type="entry name" value="Metalloproteases ('zincins'), catalytic domain"/>
    <property type="match status" value="1"/>
</dbReference>
<evidence type="ECO:0000313" key="7">
    <source>
        <dbReference type="Proteomes" id="UP000198960"/>
    </source>
</evidence>
<keyword evidence="3" id="KW-0378">Hydrolase</keyword>
<dbReference type="STRING" id="673521.SAMN05660991_04528"/>
<dbReference type="GO" id="GO:0004222">
    <property type="term" value="F:metalloendopeptidase activity"/>
    <property type="evidence" value="ECO:0007669"/>
    <property type="project" value="InterPro"/>
</dbReference>
<dbReference type="AlphaFoldDB" id="A0A1H8WLU4"/>
<keyword evidence="2" id="KW-0479">Metal-binding</keyword>
<dbReference type="Pfam" id="PF00413">
    <property type="entry name" value="Peptidase_M10"/>
    <property type="match status" value="1"/>
</dbReference>
<evidence type="ECO:0000313" key="6">
    <source>
        <dbReference type="EMBL" id="SEP28602.1"/>
    </source>
</evidence>
<proteinExistence type="predicted"/>
<dbReference type="InterPro" id="IPR001818">
    <property type="entry name" value="Pept_M10_metallopeptidase"/>
</dbReference>
<reference evidence="7" key="1">
    <citation type="submission" date="2016-10" db="EMBL/GenBank/DDBJ databases">
        <authorList>
            <person name="Varghese N."/>
            <person name="Submissions S."/>
        </authorList>
    </citation>
    <scope>NUCLEOTIDE SEQUENCE [LARGE SCALE GENOMIC DNA]</scope>
    <source>
        <strain evidence="7">DSM 45413</strain>
    </source>
</reference>
<dbReference type="Gene3D" id="3.40.390.10">
    <property type="entry name" value="Collagenase (Catalytic Domain)"/>
    <property type="match status" value="1"/>
</dbReference>
<organism evidence="6 7">
    <name type="scientific">Trujillonella endophytica</name>
    <dbReference type="NCBI Taxonomy" id="673521"/>
    <lineage>
        <taxon>Bacteria</taxon>
        <taxon>Bacillati</taxon>
        <taxon>Actinomycetota</taxon>
        <taxon>Actinomycetes</taxon>
        <taxon>Geodermatophilales</taxon>
        <taxon>Geodermatophilaceae</taxon>
        <taxon>Trujillonella</taxon>
    </lineage>
</organism>
<dbReference type="Proteomes" id="UP000198960">
    <property type="component" value="Unassembled WGS sequence"/>
</dbReference>
<name>A0A1H8WLU4_9ACTN</name>
<keyword evidence="4" id="KW-0862">Zinc</keyword>
<evidence type="ECO:0000256" key="3">
    <source>
        <dbReference type="ARBA" id="ARBA00022801"/>
    </source>
</evidence>
<sequence>MLAAVVVDPRGVGSSVAADGRPINWPTPGFEMADAPLGTPPPAAGDGSYVFVAQQQDGDRPVAYDPCRPIHYVIRPDNAPPGADSLVHEAFARVSTVTGLQFTYDGATDEGDTDDREPFQPDRYGDRWAPVLVSWQTEIENPEFATDVAGMAGSTYVEPTGGPRVFVSGMMALDATAFALMLADPAGIASARAIVLHELGHLVGLAHVPDQSQIMYRESTAVADFAPGDLSGLAQLGQGDCVPGV</sequence>
<dbReference type="GO" id="GO:0006508">
    <property type="term" value="P:proteolysis"/>
    <property type="evidence" value="ECO:0007669"/>
    <property type="project" value="UniProtKB-KW"/>
</dbReference>
<feature type="domain" description="Peptidase M10 metallopeptidase" evidence="5">
    <location>
        <begin position="188"/>
        <end position="218"/>
    </location>
</feature>
<keyword evidence="1" id="KW-0645">Protease</keyword>
<evidence type="ECO:0000259" key="5">
    <source>
        <dbReference type="Pfam" id="PF00413"/>
    </source>
</evidence>
<gene>
    <name evidence="6" type="ORF">SAMN05660991_04528</name>
</gene>
<dbReference type="InterPro" id="IPR024079">
    <property type="entry name" value="MetalloPept_cat_dom_sf"/>
</dbReference>
<dbReference type="GO" id="GO:0031012">
    <property type="term" value="C:extracellular matrix"/>
    <property type="evidence" value="ECO:0007669"/>
    <property type="project" value="InterPro"/>
</dbReference>
<dbReference type="GO" id="GO:0008270">
    <property type="term" value="F:zinc ion binding"/>
    <property type="evidence" value="ECO:0007669"/>
    <property type="project" value="InterPro"/>
</dbReference>
<evidence type="ECO:0000256" key="1">
    <source>
        <dbReference type="ARBA" id="ARBA00022670"/>
    </source>
</evidence>
<accession>A0A1H8WLU4</accession>
<evidence type="ECO:0000256" key="4">
    <source>
        <dbReference type="ARBA" id="ARBA00022833"/>
    </source>
</evidence>
<protein>
    <submittedName>
        <fullName evidence="6">Matrixin</fullName>
    </submittedName>
</protein>
<dbReference type="EMBL" id="FOEE01000023">
    <property type="protein sequence ID" value="SEP28602.1"/>
    <property type="molecule type" value="Genomic_DNA"/>
</dbReference>
<evidence type="ECO:0000256" key="2">
    <source>
        <dbReference type="ARBA" id="ARBA00022723"/>
    </source>
</evidence>